<feature type="region of interest" description="Disordered" evidence="2">
    <location>
        <begin position="238"/>
        <end position="289"/>
    </location>
</feature>
<evidence type="ECO:0000256" key="2">
    <source>
        <dbReference type="SAM" id="MobiDB-lite"/>
    </source>
</evidence>
<sequence>MSSCEEKRFVHDVFVVREDEDGRQLRFVDQPLKFQALYKPSASVLFRLSVPIADGASTTTIIYLQITADRIASLHNTICDTSDTRNQSPPCLEQVRQQLGGMRFVTRIQFQLHNGIYAQLVVPTGFTLDEAPNGPARRTFSSATSLATASLFSLYMPHNVAPMTLFRTFAQAVEQFPTLPLAQRRAYDRMVNLRRLYHGKGGTVFIPEDQNGSPLPDKDHKISATVDTTESCATTVAFDDTPPRYQDSPPQYDECLSEGQQPRARSDATAISGESPRDDCAPPEYDDTKRQHSVLRAIKRVRHCGSEDVDLPPTSKRKQSCATGCTTIASIRNAQCPEETSPYQLADVDCSESRLKFLLEWQRQQIEQLQEDIKALQRRNKELESRHDELEENFGDLEKRQVETEETAESLLIHTGELDDECEKLGKQMPDIHDEMEDWMKDYMGDRMKDYMGNWLEENMAETVKGYVNDQVAAQIAQVKTKMRKALQS</sequence>
<dbReference type="RefSeq" id="XP_049134089.1">
    <property type="nucleotide sequence ID" value="XM_049278132.1"/>
</dbReference>
<evidence type="ECO:0000256" key="1">
    <source>
        <dbReference type="SAM" id="Coils"/>
    </source>
</evidence>
<dbReference type="EMBL" id="BQXU01000053">
    <property type="protein sequence ID" value="GKT51739.1"/>
    <property type="molecule type" value="Genomic_DNA"/>
</dbReference>
<accession>A0AA37PGC9</accession>
<gene>
    <name evidence="3" type="ORF">ColSpa_11920</name>
</gene>
<comment type="caution">
    <text evidence="3">The sequence shown here is derived from an EMBL/GenBank/DDBJ whole genome shotgun (WGS) entry which is preliminary data.</text>
</comment>
<keyword evidence="4" id="KW-1185">Reference proteome</keyword>
<keyword evidence="1" id="KW-0175">Coiled coil</keyword>
<proteinExistence type="predicted"/>
<reference evidence="3 4" key="1">
    <citation type="submission" date="2022-03" db="EMBL/GenBank/DDBJ databases">
        <title>Genome data of Colletotrichum spp.</title>
        <authorList>
            <person name="Utami Y.D."/>
            <person name="Hiruma K."/>
        </authorList>
    </citation>
    <scope>NUCLEOTIDE SEQUENCE [LARGE SCALE GENOMIC DNA]</scope>
    <source>
        <strain evidence="3 4">MAFF 239500</strain>
    </source>
</reference>
<dbReference type="GeneID" id="73332722"/>
<name>A0AA37PGC9_9PEZI</name>
<dbReference type="CDD" id="cd14686">
    <property type="entry name" value="bZIP"/>
    <property type="match status" value="1"/>
</dbReference>
<feature type="compositionally biased region" description="Basic and acidic residues" evidence="2">
    <location>
        <begin position="275"/>
        <end position="289"/>
    </location>
</feature>
<feature type="coiled-coil region" evidence="1">
    <location>
        <begin position="359"/>
        <end position="407"/>
    </location>
</feature>
<evidence type="ECO:0000313" key="3">
    <source>
        <dbReference type="EMBL" id="GKT51739.1"/>
    </source>
</evidence>
<dbReference type="Proteomes" id="UP001055115">
    <property type="component" value="Unassembled WGS sequence"/>
</dbReference>
<dbReference type="AlphaFoldDB" id="A0AA37PGC9"/>
<protein>
    <submittedName>
        <fullName evidence="3">Uncharacterized protein</fullName>
    </submittedName>
</protein>
<evidence type="ECO:0000313" key="4">
    <source>
        <dbReference type="Proteomes" id="UP001055115"/>
    </source>
</evidence>
<organism evidence="3 4">
    <name type="scientific">Colletotrichum spaethianum</name>
    <dbReference type="NCBI Taxonomy" id="700344"/>
    <lineage>
        <taxon>Eukaryota</taxon>
        <taxon>Fungi</taxon>
        <taxon>Dikarya</taxon>
        <taxon>Ascomycota</taxon>
        <taxon>Pezizomycotina</taxon>
        <taxon>Sordariomycetes</taxon>
        <taxon>Hypocreomycetidae</taxon>
        <taxon>Glomerellales</taxon>
        <taxon>Glomerellaceae</taxon>
        <taxon>Colletotrichum</taxon>
        <taxon>Colletotrichum spaethianum species complex</taxon>
    </lineage>
</organism>